<dbReference type="CDD" id="cd03250">
    <property type="entry name" value="ABCC_MRP_domain1"/>
    <property type="match status" value="1"/>
</dbReference>
<keyword evidence="3 10" id="KW-0812">Transmembrane</keyword>
<evidence type="ECO:0000256" key="3">
    <source>
        <dbReference type="ARBA" id="ARBA00022692"/>
    </source>
</evidence>
<feature type="transmembrane region" description="Helical" evidence="10">
    <location>
        <begin position="334"/>
        <end position="358"/>
    </location>
</feature>
<evidence type="ECO:0000256" key="6">
    <source>
        <dbReference type="ARBA" id="ARBA00022840"/>
    </source>
</evidence>
<feature type="transmembrane region" description="Helical" evidence="10">
    <location>
        <begin position="150"/>
        <end position="172"/>
    </location>
</feature>
<dbReference type="GO" id="GO:0005524">
    <property type="term" value="F:ATP binding"/>
    <property type="evidence" value="ECO:0007669"/>
    <property type="project" value="UniProtKB-KW"/>
</dbReference>
<feature type="domain" description="ABC transmembrane type-1" evidence="12">
    <location>
        <begin position="787"/>
        <end position="1029"/>
    </location>
</feature>
<dbReference type="InterPro" id="IPR011527">
    <property type="entry name" value="ABC1_TM_dom"/>
</dbReference>
<feature type="transmembrane region" description="Helical" evidence="10">
    <location>
        <begin position="220"/>
        <end position="244"/>
    </location>
</feature>
<evidence type="ECO:0000256" key="7">
    <source>
        <dbReference type="ARBA" id="ARBA00022989"/>
    </source>
</evidence>
<dbReference type="Pfam" id="PF00664">
    <property type="entry name" value="ABC_membrane"/>
    <property type="match status" value="2"/>
</dbReference>
<dbReference type="CDD" id="cd18579">
    <property type="entry name" value="ABC_6TM_ABCC_D1"/>
    <property type="match status" value="1"/>
</dbReference>
<dbReference type="RefSeq" id="XP_009524273.1">
    <property type="nucleotide sequence ID" value="XM_009525978.1"/>
</dbReference>
<dbReference type="FunFam" id="1.20.1560.10:FF:000242">
    <property type="entry name" value="Uncharacterized protein"/>
    <property type="match status" value="1"/>
</dbReference>
<dbReference type="FunFam" id="1.20.1560.10:FF:000123">
    <property type="entry name" value="Mini-chromosome maintenance complex-binding protein"/>
    <property type="match status" value="1"/>
</dbReference>
<dbReference type="PANTHER" id="PTHR24223">
    <property type="entry name" value="ATP-BINDING CASSETTE SUB-FAMILY C"/>
    <property type="match status" value="1"/>
</dbReference>
<dbReference type="SMR" id="G4Z404"/>
<protein>
    <recommendedName>
        <fullName evidence="15">Multidrug resistance protein ABC superfamily</fullName>
    </recommendedName>
</protein>
<organism evidence="13 14">
    <name type="scientific">Phytophthora sojae (strain P6497)</name>
    <name type="common">Soybean stem and root rot agent</name>
    <name type="synonym">Phytophthora megasperma f. sp. glycines</name>
    <dbReference type="NCBI Taxonomy" id="1094619"/>
    <lineage>
        <taxon>Eukaryota</taxon>
        <taxon>Sar</taxon>
        <taxon>Stramenopiles</taxon>
        <taxon>Oomycota</taxon>
        <taxon>Peronosporomycetes</taxon>
        <taxon>Peronosporales</taxon>
        <taxon>Peronosporaceae</taxon>
        <taxon>Phytophthora</taxon>
    </lineage>
</organism>
<evidence type="ECO:0000313" key="13">
    <source>
        <dbReference type="EMBL" id="EGZ21556.1"/>
    </source>
</evidence>
<feature type="transmembrane region" description="Helical" evidence="10">
    <location>
        <begin position="789"/>
        <end position="810"/>
    </location>
</feature>
<dbReference type="PROSITE" id="PS50893">
    <property type="entry name" value="ABC_TRANSPORTER_2"/>
    <property type="match status" value="2"/>
</dbReference>
<evidence type="ECO:0008006" key="15">
    <source>
        <dbReference type="Google" id="ProtNLM"/>
    </source>
</evidence>
<evidence type="ECO:0000313" key="14">
    <source>
        <dbReference type="Proteomes" id="UP000002640"/>
    </source>
</evidence>
<dbReference type="GO" id="GO:0016887">
    <property type="term" value="F:ATP hydrolysis activity"/>
    <property type="evidence" value="ECO:0007669"/>
    <property type="project" value="InterPro"/>
</dbReference>
<evidence type="ECO:0000256" key="9">
    <source>
        <dbReference type="SAM" id="MobiDB-lite"/>
    </source>
</evidence>
<dbReference type="PROSITE" id="PS00211">
    <property type="entry name" value="ABC_TRANSPORTER_1"/>
    <property type="match status" value="2"/>
</dbReference>
<dbReference type="Gene3D" id="3.40.50.300">
    <property type="entry name" value="P-loop containing nucleotide triphosphate hydrolases"/>
    <property type="match status" value="2"/>
</dbReference>
<dbReference type="InterPro" id="IPR050173">
    <property type="entry name" value="ABC_transporter_C-like"/>
</dbReference>
<feature type="transmembrane region" description="Helical" evidence="10">
    <location>
        <begin position="972"/>
        <end position="992"/>
    </location>
</feature>
<evidence type="ECO:0000256" key="8">
    <source>
        <dbReference type="ARBA" id="ARBA00023136"/>
    </source>
</evidence>
<gene>
    <name evidence="13" type="ORF">PHYSODRAFT_493982</name>
</gene>
<evidence type="ECO:0000259" key="11">
    <source>
        <dbReference type="PROSITE" id="PS50893"/>
    </source>
</evidence>
<keyword evidence="6" id="KW-0067">ATP-binding</keyword>
<evidence type="ECO:0000256" key="10">
    <source>
        <dbReference type="SAM" id="Phobius"/>
    </source>
</evidence>
<keyword evidence="8 10" id="KW-0472">Membrane</keyword>
<dbReference type="SUPFAM" id="SSF52540">
    <property type="entry name" value="P-loop containing nucleoside triphosphate hydrolases"/>
    <property type="match status" value="2"/>
</dbReference>
<dbReference type="InParanoid" id="G4Z404"/>
<reference evidence="13 14" key="1">
    <citation type="journal article" date="2006" name="Science">
        <title>Phytophthora genome sequences uncover evolutionary origins and mechanisms of pathogenesis.</title>
        <authorList>
            <person name="Tyler B.M."/>
            <person name="Tripathy S."/>
            <person name="Zhang X."/>
            <person name="Dehal P."/>
            <person name="Jiang R.H."/>
            <person name="Aerts A."/>
            <person name="Arredondo F.D."/>
            <person name="Baxter L."/>
            <person name="Bensasson D."/>
            <person name="Beynon J.L."/>
            <person name="Chapman J."/>
            <person name="Damasceno C.M."/>
            <person name="Dorrance A.E."/>
            <person name="Dou D."/>
            <person name="Dickerman A.W."/>
            <person name="Dubchak I.L."/>
            <person name="Garbelotto M."/>
            <person name="Gijzen M."/>
            <person name="Gordon S.G."/>
            <person name="Govers F."/>
            <person name="Grunwald N.J."/>
            <person name="Huang W."/>
            <person name="Ivors K.L."/>
            <person name="Jones R.W."/>
            <person name="Kamoun S."/>
            <person name="Krampis K."/>
            <person name="Lamour K.H."/>
            <person name="Lee M.K."/>
            <person name="McDonald W.H."/>
            <person name="Medina M."/>
            <person name="Meijer H.J."/>
            <person name="Nordberg E.K."/>
            <person name="Maclean D.J."/>
            <person name="Ospina-Giraldo M.D."/>
            <person name="Morris P.F."/>
            <person name="Phuntumart V."/>
            <person name="Putnam N.H."/>
            <person name="Rash S."/>
            <person name="Rose J.K."/>
            <person name="Sakihama Y."/>
            <person name="Salamov A.A."/>
            <person name="Savidor A."/>
            <person name="Scheuring C.F."/>
            <person name="Smith B.M."/>
            <person name="Sobral B.W."/>
            <person name="Terry A."/>
            <person name="Torto-Alalibo T.A."/>
            <person name="Win J."/>
            <person name="Xu Z."/>
            <person name="Zhang H."/>
            <person name="Grigoriev I.V."/>
            <person name="Rokhsar D.S."/>
            <person name="Boore J.L."/>
        </authorList>
    </citation>
    <scope>NUCLEOTIDE SEQUENCE [LARGE SCALE GENOMIC DNA]</scope>
    <source>
        <strain evidence="13 14">P6497</strain>
    </source>
</reference>
<dbReference type="InterPro" id="IPR044726">
    <property type="entry name" value="ABCC_6TM_D2"/>
</dbReference>
<dbReference type="GO" id="GO:0140359">
    <property type="term" value="F:ABC-type transporter activity"/>
    <property type="evidence" value="ECO:0007669"/>
    <property type="project" value="InterPro"/>
</dbReference>
<feature type="transmembrane region" description="Helical" evidence="10">
    <location>
        <begin position="250"/>
        <end position="268"/>
    </location>
</feature>
<keyword evidence="14" id="KW-1185">Reference proteome</keyword>
<feature type="transmembrane region" description="Helical" evidence="10">
    <location>
        <begin position="109"/>
        <end position="130"/>
    </location>
</feature>
<keyword evidence="2" id="KW-0813">Transport</keyword>
<evidence type="ECO:0000259" key="12">
    <source>
        <dbReference type="PROSITE" id="PS50929"/>
    </source>
</evidence>
<dbReference type="CDD" id="cd03244">
    <property type="entry name" value="ABCC_MRP_domain2"/>
    <property type="match status" value="1"/>
</dbReference>
<accession>G4Z404</accession>
<dbReference type="Proteomes" id="UP000002640">
    <property type="component" value="Unassembled WGS sequence"/>
</dbReference>
<dbReference type="InterPro" id="IPR003593">
    <property type="entry name" value="AAA+_ATPase"/>
</dbReference>
<dbReference type="Gene3D" id="1.20.1560.10">
    <property type="entry name" value="ABC transporter type 1, transmembrane domain"/>
    <property type="match status" value="2"/>
</dbReference>
<feature type="domain" description="ABC transporter" evidence="11">
    <location>
        <begin position="479"/>
        <end position="703"/>
    </location>
</feature>
<dbReference type="SMART" id="SM00382">
    <property type="entry name" value="AAA"/>
    <property type="match status" value="2"/>
</dbReference>
<dbReference type="GO" id="GO:0005774">
    <property type="term" value="C:vacuolar membrane"/>
    <property type="evidence" value="ECO:0007669"/>
    <property type="project" value="UniProtKB-SubCell"/>
</dbReference>
<dbReference type="EMBL" id="JH159153">
    <property type="protein sequence ID" value="EGZ21556.1"/>
    <property type="molecule type" value="Genomic_DNA"/>
</dbReference>
<name>G4Z404_PHYSP</name>
<dbReference type="GeneID" id="20657006"/>
<sequence>MDDRDSSYAEAPATPRAKLPEASKPFSLQPNPLAKASLPSIIMAQWIQPMVSLGARRVLEKEDVWPICTSDACASLEQRFRQVYDPSRRHLFNVSPLAAAYARTFQVELAFVLMSCVLYVVALALQSYVAQAILQFLNDEENLFHISSGYWLMAMMTLSSLVAVCALNYVFFSASRIGANMRSLTMSLIFDKALKLSSAARQDYTTGEVLTLMSVDTERVFLLMIQGPWLFMGPLSFIISAVLIGILFDFYSALGAAVVLVVVMLISARQGRRIAGFQKKLLKVIDERVKVTSEALQGIRVMKFYAWEDSLAQRVEKLRVKEVGLLRKFHMYQVINTVMLFLTPSFVSGVTLGIYVLIHHTISVVEAFTLVAMVNICRTALNQLPQAVAGISKAKISYARLDAFLTSDEVAARPLLLAEEGTTTPTNKSPLLADNIMVSGASIGRGYISIRDASFEWPTTSQAEVVVVTPATEAHEGESQGPEMPTVTADSPGFKLEGVNLEVERGSLVMIVGKVGSGKSSLLNALLGEMSRTSGVLEIGGRVSYVSQDTWIRNATLRDNILFEEAYDAERYAQVLDASQLAMDLKSLPNGDSTEIGERGINLSGGQKARVAIARAMYRSSTDVLILDDPLSAVDPHVARSIFDKCIVGLAAGQTRLLVVNSHYHLLAYADKVIVMSDGAIVGHDSYGKVLAQFPHLAMEKKKDAASNASAGRLIRAEDRVKGTVGSHVYKAYFDETGVNGWVVVLVISILYGVGQGARTVVDWWPGHWARNMHRRGVDPAYSGTTFGMWYLGLIVLCSILTLIRGVTMIESCMRSSQHMHDELFRRVLRAPVTRYFDVTPIGQILNRFSNDLDQMDTTLPLEYQLFFQNVSMALGSLVVSAFASYWIGVSYIPLMVLFVMTGQYFKKTSRELKRLEGITRTPVYNLFSETLSGLPTIRAFRMEEQFSARNRQVVDTNANMYLTYWSASRWLATRLDLMSVVIIFVVTLYLVSTRGEIGSMTSGLSLTYALMLTSVIQWVMRSVDRVDNATTSVERLLFFREIEREEDGGKRVAELVNSNSSETHSWPSQGAVRFEGLCLRYRPELPLVLKGVDMDVAAGEKVGICGRTGAGKSSLMVALFRICDFDSGRVLIDDVDISSVNLRELRRSLAIIPQDPVLFSGPLRENLDPFHEYADERIWRVLQQVHMAESLRRWGAGLDFEVAEGGDNLSVGQRQLICIGRALLKDSKVVVLDEATANVDTATDALIQTTIQDTFQAKTVLIIAHRIHTIMHCDKIAVMDAGRVAEFGSPSELLARPQSVFASLAKKSTSE</sequence>
<dbReference type="InterPro" id="IPR044746">
    <property type="entry name" value="ABCC_6TM_D1"/>
</dbReference>
<feature type="domain" description="ABC transmembrane type-1" evidence="12">
    <location>
        <begin position="110"/>
        <end position="393"/>
    </location>
</feature>
<proteinExistence type="predicted"/>
<dbReference type="FunFam" id="3.40.50.300:FF:004734">
    <property type="entry name" value="Predicted protein"/>
    <property type="match status" value="1"/>
</dbReference>
<dbReference type="FunCoup" id="G4Z404">
    <property type="interactions" value="3"/>
</dbReference>
<evidence type="ECO:0000256" key="2">
    <source>
        <dbReference type="ARBA" id="ARBA00022448"/>
    </source>
</evidence>
<dbReference type="SUPFAM" id="SSF90123">
    <property type="entry name" value="ABC transporter transmembrane region"/>
    <property type="match status" value="2"/>
</dbReference>
<dbReference type="Pfam" id="PF00005">
    <property type="entry name" value="ABC_tran"/>
    <property type="match status" value="2"/>
</dbReference>
<dbReference type="PANTHER" id="PTHR24223:SF443">
    <property type="entry name" value="MULTIDRUG-RESISTANCE LIKE PROTEIN 1, ISOFORM I"/>
    <property type="match status" value="1"/>
</dbReference>
<dbReference type="CDD" id="cd18580">
    <property type="entry name" value="ABC_6TM_ABCC_D2"/>
    <property type="match status" value="1"/>
</dbReference>
<feature type="region of interest" description="Disordered" evidence="9">
    <location>
        <begin position="1"/>
        <end position="26"/>
    </location>
</feature>
<evidence type="ECO:0000256" key="4">
    <source>
        <dbReference type="ARBA" id="ARBA00022737"/>
    </source>
</evidence>
<dbReference type="FunFam" id="3.40.50.300:FF:000997">
    <property type="entry name" value="Multidrug resistance-associated protein 1"/>
    <property type="match status" value="1"/>
</dbReference>
<dbReference type="OMA" id="LLYALTX"/>
<evidence type="ECO:0000256" key="5">
    <source>
        <dbReference type="ARBA" id="ARBA00022741"/>
    </source>
</evidence>
<feature type="domain" description="ABC transporter" evidence="11">
    <location>
        <begin position="1073"/>
        <end position="1307"/>
    </location>
</feature>
<dbReference type="InterPro" id="IPR017871">
    <property type="entry name" value="ABC_transporter-like_CS"/>
</dbReference>
<dbReference type="InterPro" id="IPR027417">
    <property type="entry name" value="P-loop_NTPase"/>
</dbReference>
<comment type="subcellular location">
    <subcellularLocation>
        <location evidence="1">Vacuole membrane</location>
        <topology evidence="1">Multi-pass membrane protein</topology>
    </subcellularLocation>
</comment>
<dbReference type="InterPro" id="IPR036640">
    <property type="entry name" value="ABC1_TM_sf"/>
</dbReference>
<dbReference type="KEGG" id="psoj:PHYSODRAFT_493982"/>
<keyword evidence="5" id="KW-0547">Nucleotide-binding</keyword>
<dbReference type="PROSITE" id="PS50929">
    <property type="entry name" value="ABC_TM1F"/>
    <property type="match status" value="2"/>
</dbReference>
<feature type="transmembrane region" description="Helical" evidence="10">
    <location>
        <begin position="998"/>
        <end position="1020"/>
    </location>
</feature>
<dbReference type="InterPro" id="IPR003439">
    <property type="entry name" value="ABC_transporter-like_ATP-bd"/>
</dbReference>
<evidence type="ECO:0000256" key="1">
    <source>
        <dbReference type="ARBA" id="ARBA00004128"/>
    </source>
</evidence>
<keyword evidence="7 10" id="KW-1133">Transmembrane helix</keyword>
<keyword evidence="4" id="KW-0677">Repeat</keyword>